<dbReference type="Gene3D" id="3.40.50.720">
    <property type="entry name" value="NAD(P)-binding Rossmann-like Domain"/>
    <property type="match status" value="2"/>
</dbReference>
<gene>
    <name evidence="7" type="ordered locus">HMU07940</name>
</gene>
<evidence type="ECO:0000256" key="1">
    <source>
        <dbReference type="ARBA" id="ARBA00005854"/>
    </source>
</evidence>
<dbReference type="eggNOG" id="COG1052">
    <property type="taxonomic scope" value="Bacteria"/>
</dbReference>
<evidence type="ECO:0000313" key="8">
    <source>
        <dbReference type="Proteomes" id="UP000001522"/>
    </source>
</evidence>
<dbReference type="InterPro" id="IPR036291">
    <property type="entry name" value="NAD(P)-bd_dom_sf"/>
</dbReference>
<dbReference type="InterPro" id="IPR006140">
    <property type="entry name" value="D-isomer_DH_NAD-bd"/>
</dbReference>
<dbReference type="Pfam" id="PF00389">
    <property type="entry name" value="2-Hacid_dh"/>
    <property type="match status" value="1"/>
</dbReference>
<dbReference type="InterPro" id="IPR006139">
    <property type="entry name" value="D-isomer_2_OHA_DH_cat_dom"/>
</dbReference>
<evidence type="ECO:0000313" key="7">
    <source>
        <dbReference type="EMBL" id="CBG40051.1"/>
    </source>
</evidence>
<reference evidence="7 8" key="1">
    <citation type="journal article" date="2010" name="BMC Genomics">
        <title>Comparative genomics and proteomics of Helicobacter mustelae, an ulcerogenic and carcinogenic gastric pathogen.</title>
        <authorList>
            <person name="O'Toole P.W."/>
            <person name="Snelling W.J."/>
            <person name="Canchaya C."/>
            <person name="Forde B.M."/>
            <person name="Hardie K.R."/>
            <person name="Josenhans C."/>
            <person name="Graham R.L.J."/>
            <person name="McMullan G."/>
            <person name="Parkhill J."/>
            <person name="Belda E."/>
            <person name="Bentley S.D."/>
        </authorList>
    </citation>
    <scope>NUCLEOTIDE SEQUENCE [LARGE SCALE GENOMIC DNA]</scope>
    <source>
        <strain evidence="8">ATCC 43772 / LMG 18044 / NCTC 12198 / 12198</strain>
    </source>
</reference>
<dbReference type="GO" id="GO:0051287">
    <property type="term" value="F:NAD binding"/>
    <property type="evidence" value="ECO:0007669"/>
    <property type="project" value="InterPro"/>
</dbReference>
<comment type="similarity">
    <text evidence="1 4">Belongs to the D-isomer specific 2-hydroxyacid dehydrogenase family.</text>
</comment>
<sequence length="314" mass="35020">MKIVLLDAQTLGEVDLSLLEQWGEFLSYPITSDSELYDRIKDAQILITNKTQLRAEILQRCPNLKLIAVTATGTDIIDVECAKKLGIEVKNVADYSTKSVAQHTLTLALDLLLRTRYYDDYCKSGSWSNSSIFTHVGKGLRQMDGKEWGIIGLGSIGKEVARIAQCFGAKISYASVSKQPQKDCPYAYKDLEDLLSSSDIISIHAPLSDKSKNLLNSQNLCKIRDGSILINVGRGGIVNEADIAKELLERELYFGADVLASEPMKKDHPFLNPALHAKMILTPHIAWAYEHSRKILVQKVLENIQEFLARQAKQ</sequence>
<keyword evidence="2 4" id="KW-0560">Oxidoreductase</keyword>
<dbReference type="PANTHER" id="PTHR43761:SF1">
    <property type="entry name" value="D-ISOMER SPECIFIC 2-HYDROXYACID DEHYDROGENASE CATALYTIC DOMAIN-CONTAINING PROTEIN-RELATED"/>
    <property type="match status" value="1"/>
</dbReference>
<keyword evidence="3" id="KW-0520">NAD</keyword>
<dbReference type="KEGG" id="hms:HMU07940"/>
<feature type="domain" description="D-isomer specific 2-hydroxyacid dehydrogenase NAD-binding" evidence="6">
    <location>
        <begin position="106"/>
        <end position="286"/>
    </location>
</feature>
<accession>D3UHS8</accession>
<feature type="domain" description="D-isomer specific 2-hydroxyacid dehydrogenase catalytic" evidence="5">
    <location>
        <begin position="12"/>
        <end position="311"/>
    </location>
</feature>
<evidence type="ECO:0000256" key="3">
    <source>
        <dbReference type="ARBA" id="ARBA00023027"/>
    </source>
</evidence>
<dbReference type="NCBIfam" id="NF006263">
    <property type="entry name" value="PRK08410.1"/>
    <property type="match status" value="1"/>
</dbReference>
<evidence type="ECO:0000259" key="6">
    <source>
        <dbReference type="Pfam" id="PF02826"/>
    </source>
</evidence>
<organism evidence="7 8">
    <name type="scientific">Helicobacter mustelae (strain ATCC 43772 / CCUG 25715 / CIP 103759 / LMG 18044 / NCTC 12198 / R85-136P)</name>
    <name type="common">Campylobacter mustelae</name>
    <dbReference type="NCBI Taxonomy" id="679897"/>
    <lineage>
        <taxon>Bacteria</taxon>
        <taxon>Pseudomonadati</taxon>
        <taxon>Campylobacterota</taxon>
        <taxon>Epsilonproteobacteria</taxon>
        <taxon>Campylobacterales</taxon>
        <taxon>Helicobacteraceae</taxon>
        <taxon>Helicobacter</taxon>
    </lineage>
</organism>
<evidence type="ECO:0000259" key="5">
    <source>
        <dbReference type="Pfam" id="PF00389"/>
    </source>
</evidence>
<dbReference type="RefSeq" id="WP_013023125.1">
    <property type="nucleotide sequence ID" value="NC_013949.1"/>
</dbReference>
<dbReference type="GO" id="GO:0016616">
    <property type="term" value="F:oxidoreductase activity, acting on the CH-OH group of donors, NAD or NADP as acceptor"/>
    <property type="evidence" value="ECO:0007669"/>
    <property type="project" value="InterPro"/>
</dbReference>
<dbReference type="PANTHER" id="PTHR43761">
    <property type="entry name" value="D-ISOMER SPECIFIC 2-HYDROXYACID DEHYDROGENASE FAMILY PROTEIN (AFU_ORTHOLOGUE AFUA_1G13630)"/>
    <property type="match status" value="1"/>
</dbReference>
<evidence type="ECO:0000256" key="2">
    <source>
        <dbReference type="ARBA" id="ARBA00023002"/>
    </source>
</evidence>
<dbReference type="EMBL" id="FN555004">
    <property type="protein sequence ID" value="CBG40051.1"/>
    <property type="molecule type" value="Genomic_DNA"/>
</dbReference>
<protein>
    <submittedName>
        <fullName evidence="7">Putative D-2-hydroxyacid dehydrogenase</fullName>
    </submittedName>
</protein>
<keyword evidence="8" id="KW-1185">Reference proteome</keyword>
<proteinExistence type="inferred from homology"/>
<dbReference type="InterPro" id="IPR029753">
    <property type="entry name" value="D-isomer_DH_CS"/>
</dbReference>
<name>D3UHS8_HELM1</name>
<dbReference type="SUPFAM" id="SSF51735">
    <property type="entry name" value="NAD(P)-binding Rossmann-fold domains"/>
    <property type="match status" value="1"/>
</dbReference>
<dbReference type="Pfam" id="PF02826">
    <property type="entry name" value="2-Hacid_dh_C"/>
    <property type="match status" value="1"/>
</dbReference>
<dbReference type="AlphaFoldDB" id="D3UHS8"/>
<dbReference type="InterPro" id="IPR050418">
    <property type="entry name" value="D-iso_2-hydroxyacid_DH_PdxB"/>
</dbReference>
<dbReference type="STRING" id="679897.HMU07940"/>
<dbReference type="Proteomes" id="UP000001522">
    <property type="component" value="Chromosome"/>
</dbReference>
<dbReference type="PROSITE" id="PS00670">
    <property type="entry name" value="D_2_HYDROXYACID_DH_2"/>
    <property type="match status" value="1"/>
</dbReference>
<dbReference type="SUPFAM" id="SSF52283">
    <property type="entry name" value="Formate/glycerate dehydrogenase catalytic domain-like"/>
    <property type="match status" value="1"/>
</dbReference>
<evidence type="ECO:0000256" key="4">
    <source>
        <dbReference type="RuleBase" id="RU003719"/>
    </source>
</evidence>
<dbReference type="HOGENOM" id="CLU_019796_1_3_7"/>